<dbReference type="Gene3D" id="1.10.10.10">
    <property type="entry name" value="Winged helix-like DNA-binding domain superfamily/Winged helix DNA-binding domain"/>
    <property type="match status" value="1"/>
</dbReference>
<dbReference type="InterPro" id="IPR036390">
    <property type="entry name" value="WH_DNA-bd_sf"/>
</dbReference>
<dbReference type="PRINTS" id="PR00598">
    <property type="entry name" value="HTHMARR"/>
</dbReference>
<evidence type="ECO:0000256" key="3">
    <source>
        <dbReference type="ARBA" id="ARBA00023163"/>
    </source>
</evidence>
<dbReference type="GO" id="GO:0003700">
    <property type="term" value="F:DNA-binding transcription factor activity"/>
    <property type="evidence" value="ECO:0007669"/>
    <property type="project" value="InterPro"/>
</dbReference>
<dbReference type="PANTHER" id="PTHR42756">
    <property type="entry name" value="TRANSCRIPTIONAL REGULATOR, MARR"/>
    <property type="match status" value="1"/>
</dbReference>
<evidence type="ECO:0000256" key="2">
    <source>
        <dbReference type="ARBA" id="ARBA00023125"/>
    </source>
</evidence>
<dbReference type="GO" id="GO:0003677">
    <property type="term" value="F:DNA binding"/>
    <property type="evidence" value="ECO:0007669"/>
    <property type="project" value="UniProtKB-KW"/>
</dbReference>
<dbReference type="PROSITE" id="PS50995">
    <property type="entry name" value="HTH_MARR_2"/>
    <property type="match status" value="1"/>
</dbReference>
<gene>
    <name evidence="5" type="ORF">LEP1GSC195_0643</name>
</gene>
<feature type="domain" description="HTH marR-type" evidence="4">
    <location>
        <begin position="12"/>
        <end position="144"/>
    </location>
</feature>
<dbReference type="SMART" id="SM00347">
    <property type="entry name" value="HTH_MARR"/>
    <property type="match status" value="1"/>
</dbReference>
<keyword evidence="6" id="KW-1185">Reference proteome</keyword>
<dbReference type="RefSeq" id="WP_015679718.1">
    <property type="nucleotide sequence ID" value="NZ_AOGZ02000001.1"/>
</dbReference>
<evidence type="ECO:0000313" key="5">
    <source>
        <dbReference type="EMBL" id="EOQ98588.1"/>
    </source>
</evidence>
<accession>R9A8N2</accession>
<comment type="caution">
    <text evidence="5">The sequence shown here is derived from an EMBL/GenBank/DDBJ whole genome shotgun (WGS) entry which is preliminary data.</text>
</comment>
<keyword evidence="3" id="KW-0804">Transcription</keyword>
<sequence length="147" mass="16842">MKNKEDFFWKPESTPTFWVNQASRLLMWHFEQKLRPFDFGMAYLPVLTALEENGALLQKQLAEMANVEQPTMAALLVRMERDGLILRGAHPTDKRASYISLSAKAKKRLPAVKGQMMEVAKQASEGFTDDERSMLITLLQRVVNNLE</sequence>
<evidence type="ECO:0000259" key="4">
    <source>
        <dbReference type="PROSITE" id="PS50995"/>
    </source>
</evidence>
<evidence type="ECO:0000256" key="1">
    <source>
        <dbReference type="ARBA" id="ARBA00023015"/>
    </source>
</evidence>
<dbReference type="InterPro" id="IPR036388">
    <property type="entry name" value="WH-like_DNA-bd_sf"/>
</dbReference>
<evidence type="ECO:0000313" key="6">
    <source>
        <dbReference type="Proteomes" id="UP000013984"/>
    </source>
</evidence>
<name>R9A8N2_9LEPT</name>
<dbReference type="OrthoDB" id="5327581at2"/>
<dbReference type="AlphaFoldDB" id="R9A8N2"/>
<organism evidence="5 6">
    <name type="scientific">Leptospira wolbachii serovar Codice str. CDC</name>
    <dbReference type="NCBI Taxonomy" id="1218599"/>
    <lineage>
        <taxon>Bacteria</taxon>
        <taxon>Pseudomonadati</taxon>
        <taxon>Spirochaetota</taxon>
        <taxon>Spirochaetia</taxon>
        <taxon>Leptospirales</taxon>
        <taxon>Leptospiraceae</taxon>
        <taxon>Leptospira</taxon>
    </lineage>
</organism>
<proteinExistence type="predicted"/>
<dbReference type="SUPFAM" id="SSF46785">
    <property type="entry name" value="Winged helix' DNA-binding domain"/>
    <property type="match status" value="1"/>
</dbReference>
<dbReference type="InterPro" id="IPR000835">
    <property type="entry name" value="HTH_MarR-typ"/>
</dbReference>
<protein>
    <submittedName>
        <fullName evidence="5">MarR family protein</fullName>
    </submittedName>
</protein>
<dbReference type="STRING" id="1218599.LEP1GSC195_0643"/>
<dbReference type="PANTHER" id="PTHR42756:SF1">
    <property type="entry name" value="TRANSCRIPTIONAL REPRESSOR OF EMRAB OPERON"/>
    <property type="match status" value="1"/>
</dbReference>
<dbReference type="EMBL" id="AOGZ02000001">
    <property type="protein sequence ID" value="EOQ98588.1"/>
    <property type="molecule type" value="Genomic_DNA"/>
</dbReference>
<reference evidence="5" key="1">
    <citation type="submission" date="2013-04" db="EMBL/GenBank/DDBJ databases">
        <authorList>
            <person name="Harkins D.M."/>
            <person name="Durkin A.S."/>
            <person name="Brinkac L.M."/>
            <person name="Haft D.H."/>
            <person name="Selengut J.D."/>
            <person name="Sanka R."/>
            <person name="DePew J."/>
            <person name="Purushe J."/>
            <person name="Galloway R.L."/>
            <person name="Vinetz J.M."/>
            <person name="Sutton G.G."/>
            <person name="Nierman W.C."/>
            <person name="Fouts D.E."/>
        </authorList>
    </citation>
    <scope>NUCLEOTIDE SEQUENCE [LARGE SCALE GENOMIC DNA]</scope>
    <source>
        <strain evidence="5">CDC</strain>
    </source>
</reference>
<keyword evidence="1" id="KW-0805">Transcription regulation</keyword>
<dbReference type="Pfam" id="PF01047">
    <property type="entry name" value="MarR"/>
    <property type="match status" value="1"/>
</dbReference>
<dbReference type="Proteomes" id="UP000013984">
    <property type="component" value="Unassembled WGS sequence"/>
</dbReference>
<keyword evidence="2" id="KW-0238">DNA-binding</keyword>